<dbReference type="Gene3D" id="2.60.120.10">
    <property type="entry name" value="Jelly Rolls"/>
    <property type="match status" value="2"/>
</dbReference>
<gene>
    <name evidence="4" type="ORF">OLMES_0167</name>
</gene>
<evidence type="ECO:0000259" key="2">
    <source>
        <dbReference type="PROSITE" id="PS50042"/>
    </source>
</evidence>
<dbReference type="PROSITE" id="PS00888">
    <property type="entry name" value="CNMP_BINDING_1"/>
    <property type="match status" value="1"/>
</dbReference>
<dbReference type="PRINTS" id="PR00103">
    <property type="entry name" value="CAMPKINASE"/>
</dbReference>
<dbReference type="InterPro" id="IPR050503">
    <property type="entry name" value="cAMP-dep_PK_reg_su-like"/>
</dbReference>
<dbReference type="CDD" id="cd00038">
    <property type="entry name" value="CAP_ED"/>
    <property type="match status" value="1"/>
</dbReference>
<proteinExistence type="predicted"/>
<accession>A0A1Y0I420</accession>
<dbReference type="EMBL" id="CP021425">
    <property type="protein sequence ID" value="ARU54275.1"/>
    <property type="molecule type" value="Genomic_DNA"/>
</dbReference>
<evidence type="ECO:0000256" key="1">
    <source>
        <dbReference type="SAM" id="MobiDB-lite"/>
    </source>
</evidence>
<reference evidence="4 5" key="1">
    <citation type="submission" date="2017-05" db="EMBL/GenBank/DDBJ databases">
        <title>Genomic insights into alkan degradation activity of Oleiphilus messinensis.</title>
        <authorList>
            <person name="Kozyavkin S.A."/>
            <person name="Slesarev A.I."/>
            <person name="Golyshin P.N."/>
            <person name="Korzhenkov A."/>
            <person name="Golyshina O.N."/>
            <person name="Toshchakov S.V."/>
        </authorList>
    </citation>
    <scope>NUCLEOTIDE SEQUENCE [LARGE SCALE GENOMIC DNA]</scope>
    <source>
        <strain evidence="4 5">ME102</strain>
    </source>
</reference>
<dbReference type="SMART" id="SM00100">
    <property type="entry name" value="cNMP"/>
    <property type="match status" value="1"/>
</dbReference>
<dbReference type="GO" id="GO:0005952">
    <property type="term" value="C:cAMP-dependent protein kinase complex"/>
    <property type="evidence" value="ECO:0007669"/>
    <property type="project" value="InterPro"/>
</dbReference>
<feature type="compositionally biased region" description="Basic and acidic residues" evidence="1">
    <location>
        <begin position="133"/>
        <end position="143"/>
    </location>
</feature>
<dbReference type="InterPro" id="IPR036873">
    <property type="entry name" value="Rhodanese-like_dom_sf"/>
</dbReference>
<evidence type="ECO:0000259" key="3">
    <source>
        <dbReference type="PROSITE" id="PS50206"/>
    </source>
</evidence>
<dbReference type="AlphaFoldDB" id="A0A1Y0I420"/>
<feature type="region of interest" description="Disordered" evidence="1">
    <location>
        <begin position="121"/>
        <end position="161"/>
    </location>
</feature>
<dbReference type="GO" id="GO:0016301">
    <property type="term" value="F:kinase activity"/>
    <property type="evidence" value="ECO:0007669"/>
    <property type="project" value="UniProtKB-KW"/>
</dbReference>
<dbReference type="SUPFAM" id="SSF52821">
    <property type="entry name" value="Rhodanese/Cell cycle control phosphatase"/>
    <property type="match status" value="1"/>
</dbReference>
<dbReference type="GO" id="GO:0004862">
    <property type="term" value="F:cAMP-dependent protein kinase inhibitor activity"/>
    <property type="evidence" value="ECO:0007669"/>
    <property type="project" value="TreeGrafter"/>
</dbReference>
<dbReference type="GO" id="GO:0005829">
    <property type="term" value="C:cytosol"/>
    <property type="evidence" value="ECO:0007669"/>
    <property type="project" value="TreeGrafter"/>
</dbReference>
<keyword evidence="4" id="KW-0808">Transferase</keyword>
<dbReference type="InterPro" id="IPR018490">
    <property type="entry name" value="cNMP-bd_dom_sf"/>
</dbReference>
<dbReference type="Pfam" id="PF00027">
    <property type="entry name" value="cNMP_binding"/>
    <property type="match status" value="1"/>
</dbReference>
<dbReference type="Proteomes" id="UP000196027">
    <property type="component" value="Chromosome"/>
</dbReference>
<dbReference type="Gene3D" id="3.40.250.10">
    <property type="entry name" value="Rhodanese-like domain"/>
    <property type="match status" value="1"/>
</dbReference>
<dbReference type="PROSITE" id="PS50206">
    <property type="entry name" value="RHODANESE_3"/>
    <property type="match status" value="1"/>
</dbReference>
<dbReference type="InterPro" id="IPR000595">
    <property type="entry name" value="cNMP-bd_dom"/>
</dbReference>
<feature type="domain" description="Cyclic nucleotide-binding" evidence="2">
    <location>
        <begin position="19"/>
        <end position="117"/>
    </location>
</feature>
<dbReference type="PANTHER" id="PTHR11635">
    <property type="entry name" value="CAMP-DEPENDENT PROTEIN KINASE REGULATORY CHAIN"/>
    <property type="match status" value="1"/>
</dbReference>
<dbReference type="PROSITE" id="PS50042">
    <property type="entry name" value="CNMP_BINDING_3"/>
    <property type="match status" value="2"/>
</dbReference>
<keyword evidence="4" id="KW-0418">Kinase</keyword>
<dbReference type="PANTHER" id="PTHR11635:SF165">
    <property type="entry name" value="CAMP_CGMP-DEPENDENT 3',5'-CAMP_CGMP PHOSPHODIESTERASE B"/>
    <property type="match status" value="1"/>
</dbReference>
<evidence type="ECO:0000313" key="5">
    <source>
        <dbReference type="Proteomes" id="UP000196027"/>
    </source>
</evidence>
<dbReference type="InterPro" id="IPR014710">
    <property type="entry name" value="RmlC-like_jellyroll"/>
</dbReference>
<feature type="compositionally biased region" description="Low complexity" evidence="1">
    <location>
        <begin position="145"/>
        <end position="156"/>
    </location>
</feature>
<dbReference type="KEGG" id="ome:OLMES_0167"/>
<name>A0A1Y0I420_9GAMM</name>
<feature type="domain" description="Cyclic nucleotide-binding" evidence="2">
    <location>
        <begin position="185"/>
        <end position="285"/>
    </location>
</feature>
<evidence type="ECO:0000313" key="4">
    <source>
        <dbReference type="EMBL" id="ARU54275.1"/>
    </source>
</evidence>
<sequence>MSLFKQLGITEELMAKYSPLSQLSPKYLNQVMKHSKVMTFESGEVIFEKIHELPFVYYLLRGKLNARKSIISSSAIDAQTPECLFSINDKIPTGVSVKAQSDGHILMVDPKFLDRALAWSEADEKQPAPGQEARVKPRGDKSTSAKKSSTPARAATQVNHESELPAGEFDEEYFDWMTNLLEFPLFFNLPPVHIQTLFERFEQVCVAKDDVIIKEGDEGDYFYLLVEGRARVEIDEQPGKEIILSQGAYFGEEALVSETVRSATIIMEEDGVLARLDKDSFQSLLHDPIVNYISEKEFKEKLIDHPGKVEKLDIRSLAEFEYTPLPECLHIPLNELRDKIPTLDKSVTYCISEEGGQRGDIAAHILAQNSIDVFVIRS</sequence>
<dbReference type="InterPro" id="IPR018488">
    <property type="entry name" value="cNMP-bd_CS"/>
</dbReference>
<keyword evidence="5" id="KW-1185">Reference proteome</keyword>
<protein>
    <submittedName>
        <fullName evidence="4">cAMP-binding protein-catabolite gene activator and regulatory subunit of cAMP-dependent protein kinase</fullName>
    </submittedName>
</protein>
<dbReference type="InterPro" id="IPR001763">
    <property type="entry name" value="Rhodanese-like_dom"/>
</dbReference>
<dbReference type="GO" id="GO:0034236">
    <property type="term" value="F:protein kinase A catalytic subunit binding"/>
    <property type="evidence" value="ECO:0007669"/>
    <property type="project" value="TreeGrafter"/>
</dbReference>
<dbReference type="OrthoDB" id="9814704at2"/>
<dbReference type="SUPFAM" id="SSF51206">
    <property type="entry name" value="cAMP-binding domain-like"/>
    <property type="match status" value="2"/>
</dbReference>
<dbReference type="GO" id="GO:0030552">
    <property type="term" value="F:cAMP binding"/>
    <property type="evidence" value="ECO:0007669"/>
    <property type="project" value="TreeGrafter"/>
</dbReference>
<feature type="domain" description="Rhodanese" evidence="3">
    <location>
        <begin position="305"/>
        <end position="376"/>
    </location>
</feature>
<organism evidence="4 5">
    <name type="scientific">Oleiphilus messinensis</name>
    <dbReference type="NCBI Taxonomy" id="141451"/>
    <lineage>
        <taxon>Bacteria</taxon>
        <taxon>Pseudomonadati</taxon>
        <taxon>Pseudomonadota</taxon>
        <taxon>Gammaproteobacteria</taxon>
        <taxon>Oceanospirillales</taxon>
        <taxon>Oleiphilaceae</taxon>
        <taxon>Oleiphilus</taxon>
    </lineage>
</organism>